<name>A0A1I0XXH1_9ACTN</name>
<evidence type="ECO:0000256" key="6">
    <source>
        <dbReference type="SAM" id="Phobius"/>
    </source>
</evidence>
<reference evidence="8" key="1">
    <citation type="submission" date="2016-10" db="EMBL/GenBank/DDBJ databases">
        <authorList>
            <person name="de Groot N.N."/>
        </authorList>
    </citation>
    <scope>NUCLEOTIDE SEQUENCE [LARGE SCALE GENOMIC DNA]</scope>
    <source>
        <strain evidence="8">CGMCC 1.10697</strain>
    </source>
</reference>
<evidence type="ECO:0000313" key="9">
    <source>
        <dbReference type="Proteomes" id="UP000199113"/>
    </source>
</evidence>
<feature type="transmembrane region" description="Helical" evidence="6">
    <location>
        <begin position="219"/>
        <end position="240"/>
    </location>
</feature>
<gene>
    <name evidence="8" type="ORF">SAMN05192575_103105</name>
</gene>
<feature type="domain" description="Major facilitator superfamily (MFS) profile" evidence="7">
    <location>
        <begin position="17"/>
        <end position="401"/>
    </location>
</feature>
<evidence type="ECO:0000256" key="1">
    <source>
        <dbReference type="ARBA" id="ARBA00004651"/>
    </source>
</evidence>
<dbReference type="Gene3D" id="1.20.1250.20">
    <property type="entry name" value="MFS general substrate transporter like domains"/>
    <property type="match status" value="1"/>
</dbReference>
<dbReference type="InterPro" id="IPR011701">
    <property type="entry name" value="MFS"/>
</dbReference>
<dbReference type="Proteomes" id="UP000199113">
    <property type="component" value="Unassembled WGS sequence"/>
</dbReference>
<evidence type="ECO:0000256" key="4">
    <source>
        <dbReference type="ARBA" id="ARBA00022989"/>
    </source>
</evidence>
<dbReference type="PANTHER" id="PTHR23513">
    <property type="entry name" value="INTEGRAL MEMBRANE EFFLUX PROTEIN-RELATED"/>
    <property type="match status" value="1"/>
</dbReference>
<feature type="transmembrane region" description="Helical" evidence="6">
    <location>
        <begin position="26"/>
        <end position="46"/>
    </location>
</feature>
<proteinExistence type="predicted"/>
<protein>
    <submittedName>
        <fullName evidence="8">Predicted arabinose efflux permease, MFS family</fullName>
    </submittedName>
</protein>
<keyword evidence="3 6" id="KW-0812">Transmembrane</keyword>
<dbReference type="SUPFAM" id="SSF103473">
    <property type="entry name" value="MFS general substrate transporter"/>
    <property type="match status" value="1"/>
</dbReference>
<keyword evidence="5 6" id="KW-0472">Membrane</keyword>
<evidence type="ECO:0000256" key="3">
    <source>
        <dbReference type="ARBA" id="ARBA00022692"/>
    </source>
</evidence>
<feature type="transmembrane region" description="Helical" evidence="6">
    <location>
        <begin position="379"/>
        <end position="396"/>
    </location>
</feature>
<dbReference type="InterPro" id="IPR020846">
    <property type="entry name" value="MFS_dom"/>
</dbReference>
<feature type="transmembrane region" description="Helical" evidence="6">
    <location>
        <begin position="109"/>
        <end position="134"/>
    </location>
</feature>
<comment type="subcellular location">
    <subcellularLocation>
        <location evidence="1">Cell membrane</location>
        <topology evidence="1">Multi-pass membrane protein</topology>
    </subcellularLocation>
</comment>
<evidence type="ECO:0000259" key="7">
    <source>
        <dbReference type="PROSITE" id="PS50850"/>
    </source>
</evidence>
<dbReference type="AlphaFoldDB" id="A0A1I0XXH1"/>
<dbReference type="GO" id="GO:0022857">
    <property type="term" value="F:transmembrane transporter activity"/>
    <property type="evidence" value="ECO:0007669"/>
    <property type="project" value="InterPro"/>
</dbReference>
<feature type="transmembrane region" description="Helical" evidence="6">
    <location>
        <begin position="52"/>
        <end position="70"/>
    </location>
</feature>
<evidence type="ECO:0000313" key="8">
    <source>
        <dbReference type="EMBL" id="SFB05701.1"/>
    </source>
</evidence>
<dbReference type="EMBL" id="FOKC01000003">
    <property type="protein sequence ID" value="SFB05701.1"/>
    <property type="molecule type" value="Genomic_DNA"/>
</dbReference>
<dbReference type="InterPro" id="IPR036259">
    <property type="entry name" value="MFS_trans_sf"/>
</dbReference>
<sequence>MAAVTWSGALAPLRNRNFAWYFSSRFVNTLGNMMASIALAFAVLDITDSPTALGQVLAAHTIPMVALLLYGGVIADRFPRTLVLQFSNVASALSQGAIAVLVLAGHAEIWMLVVLSIVHGAVSGIGFPAMASVLPQLVPRSDLQPANALISLTRNGMMVLGPTAGALLVVTVGSGWALAVDAGTWLLAALLLMPVTIPPKESAGEPADTMRELREGWSFFWATPWLWTVVVGFGVLNLIHAGAWFTLGPAIADDTIGRQGWGLVLSAEAAGLLITTVVLLRVRLERPLLLGMLGVLMMAPPMLILGVSPHLVGLVVAAFVAGAGTEVFGMGWNLAMQENIEDRMLSRAYSYDALGSFVAIPIGQLAYGPLAVAFGFRPVLIASAVAYVAVVALVLCSRSVRTLPRAPVDVREPVAEEPAPSGG</sequence>
<dbReference type="PROSITE" id="PS50850">
    <property type="entry name" value="MFS"/>
    <property type="match status" value="1"/>
</dbReference>
<dbReference type="STRING" id="748909.SAMN05192575_103105"/>
<dbReference type="Pfam" id="PF07690">
    <property type="entry name" value="MFS_1"/>
    <property type="match status" value="1"/>
</dbReference>
<feature type="transmembrane region" description="Helical" evidence="6">
    <location>
        <begin position="82"/>
        <end position="103"/>
    </location>
</feature>
<feature type="transmembrane region" description="Helical" evidence="6">
    <location>
        <begin position="311"/>
        <end position="336"/>
    </location>
</feature>
<evidence type="ECO:0000256" key="2">
    <source>
        <dbReference type="ARBA" id="ARBA00022475"/>
    </source>
</evidence>
<evidence type="ECO:0000256" key="5">
    <source>
        <dbReference type="ARBA" id="ARBA00023136"/>
    </source>
</evidence>
<keyword evidence="2" id="KW-1003">Cell membrane</keyword>
<feature type="transmembrane region" description="Helical" evidence="6">
    <location>
        <begin position="155"/>
        <end position="176"/>
    </location>
</feature>
<accession>A0A1I0XXH1</accession>
<feature type="transmembrane region" description="Helical" evidence="6">
    <location>
        <begin position="348"/>
        <end position="367"/>
    </location>
</feature>
<keyword evidence="4 6" id="KW-1133">Transmembrane helix</keyword>
<dbReference type="CDD" id="cd06173">
    <property type="entry name" value="MFS_MefA_like"/>
    <property type="match status" value="1"/>
</dbReference>
<organism evidence="8 9">
    <name type="scientific">Nocardioides alpinus</name>
    <dbReference type="NCBI Taxonomy" id="748909"/>
    <lineage>
        <taxon>Bacteria</taxon>
        <taxon>Bacillati</taxon>
        <taxon>Actinomycetota</taxon>
        <taxon>Actinomycetes</taxon>
        <taxon>Propionibacteriales</taxon>
        <taxon>Nocardioidaceae</taxon>
        <taxon>Nocardioides</taxon>
    </lineage>
</organism>
<dbReference type="GO" id="GO:0005886">
    <property type="term" value="C:plasma membrane"/>
    <property type="evidence" value="ECO:0007669"/>
    <property type="project" value="UniProtKB-SubCell"/>
</dbReference>
<feature type="transmembrane region" description="Helical" evidence="6">
    <location>
        <begin position="260"/>
        <end position="280"/>
    </location>
</feature>
<dbReference type="RefSeq" id="WP_231263330.1">
    <property type="nucleotide sequence ID" value="NZ_FOKC01000003.1"/>
</dbReference>
<dbReference type="PANTHER" id="PTHR23513:SF11">
    <property type="entry name" value="STAPHYLOFERRIN A TRANSPORTER"/>
    <property type="match status" value="1"/>
</dbReference>